<dbReference type="Proteomes" id="UP000046393">
    <property type="component" value="Unplaced"/>
</dbReference>
<dbReference type="WBParaSite" id="SMUV_0000035201-mRNA-1">
    <property type="protein sequence ID" value="SMUV_0000035201-mRNA-1"/>
    <property type="gene ID" value="SMUV_0000035201"/>
</dbReference>
<proteinExistence type="predicted"/>
<keyword evidence="2" id="KW-1185">Reference proteome</keyword>
<feature type="transmembrane region" description="Helical" evidence="1">
    <location>
        <begin position="59"/>
        <end position="78"/>
    </location>
</feature>
<dbReference type="SUPFAM" id="SSF63825">
    <property type="entry name" value="YWTD domain"/>
    <property type="match status" value="1"/>
</dbReference>
<organism evidence="2 3">
    <name type="scientific">Syphacia muris</name>
    <dbReference type="NCBI Taxonomy" id="451379"/>
    <lineage>
        <taxon>Eukaryota</taxon>
        <taxon>Metazoa</taxon>
        <taxon>Ecdysozoa</taxon>
        <taxon>Nematoda</taxon>
        <taxon>Chromadorea</taxon>
        <taxon>Rhabditida</taxon>
        <taxon>Spirurina</taxon>
        <taxon>Oxyuridomorpha</taxon>
        <taxon>Oxyuroidea</taxon>
        <taxon>Oxyuridae</taxon>
        <taxon>Syphacia</taxon>
    </lineage>
</organism>
<keyword evidence="1" id="KW-1133">Transmembrane helix</keyword>
<dbReference type="STRING" id="451379.A0A0N5A8F3"/>
<dbReference type="Gene3D" id="2.120.10.30">
    <property type="entry name" value="TolB, C-terminal domain"/>
    <property type="match status" value="1"/>
</dbReference>
<reference evidence="3" key="1">
    <citation type="submission" date="2017-02" db="UniProtKB">
        <authorList>
            <consortium name="WormBaseParasite"/>
        </authorList>
    </citation>
    <scope>IDENTIFICATION</scope>
</reference>
<dbReference type="AlphaFoldDB" id="A0A0N5A8F3"/>
<keyword evidence="1" id="KW-0812">Transmembrane</keyword>
<accession>A0A0N5A8F3</accession>
<evidence type="ECO:0000313" key="2">
    <source>
        <dbReference type="Proteomes" id="UP000046393"/>
    </source>
</evidence>
<sequence>MPKLSNTSDHQRFDEMFIHLTPKGAVVPYNLCIDVDGNYWVASKGGLFKFGVLYYDKKVVFFDNMMLVCFFFTLIYSVSIKIIYASAEDQVGLTEFRVFDLSGNMLQECFIDGKVQGMAITSGGDLFLTKQVQGDESAIFSIICPSGWEPVFDDVDIAFQTICMYDSSTLITATCSLPMNMYSNIQVIDVKKQKTVTSFSKSGKEDGEVYFPRCIRRYNDNILVLDKTGRIQEFTLTGEFVRIAAQIDAYLGNGFTVDGEQAVIACSGIVMGRDNETICDDWIEKINLDGSKWIPKPVKAGESSP</sequence>
<evidence type="ECO:0000313" key="3">
    <source>
        <dbReference type="WBParaSite" id="SMUV_0000035201-mRNA-1"/>
    </source>
</evidence>
<evidence type="ECO:0000256" key="1">
    <source>
        <dbReference type="SAM" id="Phobius"/>
    </source>
</evidence>
<name>A0A0N5A8F3_9BILA</name>
<dbReference type="InterPro" id="IPR011042">
    <property type="entry name" value="6-blade_b-propeller_TolB-like"/>
</dbReference>
<protein>
    <submittedName>
        <fullName evidence="3">SGL domain-containing protein</fullName>
    </submittedName>
</protein>
<keyword evidence="1" id="KW-0472">Membrane</keyword>